<reference evidence="1" key="1">
    <citation type="journal article" date="2023" name="Insect Mol. Biol.">
        <title>Genome sequencing provides insights into the evolution of gene families encoding plant cell wall-degrading enzymes in longhorned beetles.</title>
        <authorList>
            <person name="Shin N.R."/>
            <person name="Okamura Y."/>
            <person name="Kirsch R."/>
            <person name="Pauchet Y."/>
        </authorList>
    </citation>
    <scope>NUCLEOTIDE SEQUENCE</scope>
    <source>
        <strain evidence="1">MMC_N1</strain>
    </source>
</reference>
<dbReference type="EMBL" id="JAPWTJ010004031">
    <property type="protein sequence ID" value="KAJ8949164.1"/>
    <property type="molecule type" value="Genomic_DNA"/>
</dbReference>
<evidence type="ECO:0000313" key="1">
    <source>
        <dbReference type="EMBL" id="KAJ8949164.1"/>
    </source>
</evidence>
<dbReference type="Proteomes" id="UP001162164">
    <property type="component" value="Unassembled WGS sequence"/>
</dbReference>
<proteinExistence type="predicted"/>
<protein>
    <submittedName>
        <fullName evidence="1">Uncharacterized protein</fullName>
    </submittedName>
</protein>
<comment type="caution">
    <text evidence="1">The sequence shown here is derived from an EMBL/GenBank/DDBJ whole genome shotgun (WGS) entry which is preliminary data.</text>
</comment>
<keyword evidence="2" id="KW-1185">Reference proteome</keyword>
<evidence type="ECO:0000313" key="2">
    <source>
        <dbReference type="Proteomes" id="UP001162164"/>
    </source>
</evidence>
<gene>
    <name evidence="1" type="ORF">NQ317_003061</name>
</gene>
<accession>A0ABQ9IRI1</accession>
<organism evidence="1 2">
    <name type="scientific">Molorchus minor</name>
    <dbReference type="NCBI Taxonomy" id="1323400"/>
    <lineage>
        <taxon>Eukaryota</taxon>
        <taxon>Metazoa</taxon>
        <taxon>Ecdysozoa</taxon>
        <taxon>Arthropoda</taxon>
        <taxon>Hexapoda</taxon>
        <taxon>Insecta</taxon>
        <taxon>Pterygota</taxon>
        <taxon>Neoptera</taxon>
        <taxon>Endopterygota</taxon>
        <taxon>Coleoptera</taxon>
        <taxon>Polyphaga</taxon>
        <taxon>Cucujiformia</taxon>
        <taxon>Chrysomeloidea</taxon>
        <taxon>Cerambycidae</taxon>
        <taxon>Lamiinae</taxon>
        <taxon>Monochamini</taxon>
        <taxon>Molorchus</taxon>
    </lineage>
</organism>
<name>A0ABQ9IRI1_9CUCU</name>
<sequence length="123" mass="13432">MCRIAKSSVEQTQATYALILQRNERNNWLPVRRLQVVIAMAVKKQASSSVRVRHFSGVGADCLLLQHAGMLGGQATRCCARSFGVSACTRRCEDVLGKGGGVHLSDFGLETRSPQISITDRLE</sequence>